<keyword evidence="9" id="KW-1185">Reference proteome</keyword>
<feature type="domain" description="Response regulatory" evidence="7">
    <location>
        <begin position="49"/>
        <end position="165"/>
    </location>
</feature>
<dbReference type="PROSITE" id="PS50110">
    <property type="entry name" value="RESPONSE_REGULATORY"/>
    <property type="match status" value="1"/>
</dbReference>
<feature type="modified residue" description="4-aspartylphosphate" evidence="6">
    <location>
        <position position="98"/>
    </location>
</feature>
<dbReference type="FunFam" id="3.40.50.2300:FF:000001">
    <property type="entry name" value="DNA-binding response regulator PhoB"/>
    <property type="match status" value="1"/>
</dbReference>
<evidence type="ECO:0000256" key="4">
    <source>
        <dbReference type="ARBA" id="ARBA00023125"/>
    </source>
</evidence>
<dbReference type="STRING" id="1434104.MCMEM_1410"/>
<evidence type="ECO:0000313" key="9">
    <source>
        <dbReference type="Proteomes" id="UP000033048"/>
    </source>
</evidence>
<evidence type="ECO:0000256" key="2">
    <source>
        <dbReference type="ARBA" id="ARBA00023012"/>
    </source>
</evidence>
<keyword evidence="1 6" id="KW-0597">Phosphoprotein</keyword>
<evidence type="ECO:0000256" key="5">
    <source>
        <dbReference type="ARBA" id="ARBA00023163"/>
    </source>
</evidence>
<dbReference type="KEGG" id="mmet:MCMEM_1410"/>
<dbReference type="InterPro" id="IPR039420">
    <property type="entry name" value="WalR-like"/>
</dbReference>
<keyword evidence="2" id="KW-0902">Two-component regulatory system</keyword>
<evidence type="ECO:0000259" key="7">
    <source>
        <dbReference type="PROSITE" id="PS50110"/>
    </source>
</evidence>
<organism evidence="8 9">
    <name type="scientific">Methanococcoides methylutens MM1</name>
    <dbReference type="NCBI Taxonomy" id="1434104"/>
    <lineage>
        <taxon>Archaea</taxon>
        <taxon>Methanobacteriati</taxon>
        <taxon>Methanobacteriota</taxon>
        <taxon>Stenosarchaea group</taxon>
        <taxon>Methanomicrobia</taxon>
        <taxon>Methanosarcinales</taxon>
        <taxon>Methanosarcinaceae</taxon>
        <taxon>Methanococcoides</taxon>
    </lineage>
</organism>
<keyword evidence="3" id="KW-0805">Transcription regulation</keyword>
<proteinExistence type="predicted"/>
<dbReference type="Pfam" id="PF13404">
    <property type="entry name" value="HTH_AsnC-type"/>
    <property type="match status" value="1"/>
</dbReference>
<dbReference type="Gene3D" id="3.40.50.2300">
    <property type="match status" value="1"/>
</dbReference>
<dbReference type="SMART" id="SM00448">
    <property type="entry name" value="REC"/>
    <property type="match status" value="1"/>
</dbReference>
<dbReference type="Pfam" id="PF00072">
    <property type="entry name" value="Response_reg"/>
    <property type="match status" value="1"/>
</dbReference>
<dbReference type="GO" id="GO:0000156">
    <property type="term" value="F:phosphorelay response regulator activity"/>
    <property type="evidence" value="ECO:0007669"/>
    <property type="project" value="TreeGrafter"/>
</dbReference>
<dbReference type="GO" id="GO:0032993">
    <property type="term" value="C:protein-DNA complex"/>
    <property type="evidence" value="ECO:0007669"/>
    <property type="project" value="TreeGrafter"/>
</dbReference>
<dbReference type="InterPro" id="IPR011006">
    <property type="entry name" value="CheY-like_superfamily"/>
</dbReference>
<dbReference type="SUPFAM" id="SSF52172">
    <property type="entry name" value="CheY-like"/>
    <property type="match status" value="1"/>
</dbReference>
<evidence type="ECO:0000256" key="3">
    <source>
        <dbReference type="ARBA" id="ARBA00023015"/>
    </source>
</evidence>
<dbReference type="GO" id="GO:0006355">
    <property type="term" value="P:regulation of DNA-templated transcription"/>
    <property type="evidence" value="ECO:0007669"/>
    <property type="project" value="TreeGrafter"/>
</dbReference>
<keyword evidence="5" id="KW-0804">Transcription</keyword>
<dbReference type="Gene3D" id="1.10.10.10">
    <property type="entry name" value="Winged helix-like DNA-binding domain superfamily/Winged helix DNA-binding domain"/>
    <property type="match status" value="1"/>
</dbReference>
<dbReference type="PANTHER" id="PTHR48111">
    <property type="entry name" value="REGULATOR OF RPOS"/>
    <property type="match status" value="1"/>
</dbReference>
<dbReference type="RefSeq" id="WP_048205552.1">
    <property type="nucleotide sequence ID" value="NZ_CP009518.1"/>
</dbReference>
<dbReference type="InterPro" id="IPR000485">
    <property type="entry name" value="AsnC-type_HTH_dom"/>
</dbReference>
<sequence length="170" mass="19011">MEKETLDKDILRLLEEQPDISSKEIADKLSVPEEDVAKRVAALSDTREMILIVDDEPDAVIATKRALEADGYNVIDAENGAMAFDMLKSDVPDVILLDVMMPEMDGFEVCKRLKDDPAYRDIPVIMLTAKGEIDDKVGGLDIGADDYVTKPFNLKELKARIKTVLRRTQD</sequence>
<dbReference type="OrthoDB" id="2830at2157"/>
<keyword evidence="4" id="KW-0238">DNA-binding</keyword>
<evidence type="ECO:0000313" key="8">
    <source>
        <dbReference type="EMBL" id="AKB85463.1"/>
    </source>
</evidence>
<name>A0A0E3SSF8_METMT</name>
<dbReference type="Proteomes" id="UP000033048">
    <property type="component" value="Chromosome"/>
</dbReference>
<evidence type="ECO:0000256" key="1">
    <source>
        <dbReference type="ARBA" id="ARBA00022553"/>
    </source>
</evidence>
<protein>
    <submittedName>
        <fullName evidence="8">Phosphate regulon transcriptional regulatory protein PhoB (SphR)</fullName>
    </submittedName>
</protein>
<dbReference type="InterPro" id="IPR001789">
    <property type="entry name" value="Sig_transdc_resp-reg_receiver"/>
</dbReference>
<accession>A0A0E3SSF8</accession>
<gene>
    <name evidence="8" type="ORF">MCMEM_1410</name>
</gene>
<reference evidence="8 9" key="1">
    <citation type="submission" date="2014-07" db="EMBL/GenBank/DDBJ databases">
        <title>Methanogenic archaea and the global carbon cycle.</title>
        <authorList>
            <person name="Henriksen J.R."/>
            <person name="Luke J."/>
            <person name="Reinhart S."/>
            <person name="Benedict M.N."/>
            <person name="Youngblut N.D."/>
            <person name="Metcalf M.E."/>
            <person name="Whitaker R.J."/>
            <person name="Metcalf W.W."/>
        </authorList>
    </citation>
    <scope>NUCLEOTIDE SEQUENCE [LARGE SCALE GENOMIC DNA]</scope>
    <source>
        <strain evidence="8 9">MM1</strain>
    </source>
</reference>
<dbReference type="AlphaFoldDB" id="A0A0E3SSF8"/>
<dbReference type="InterPro" id="IPR036388">
    <property type="entry name" value="WH-like_DNA-bd_sf"/>
</dbReference>
<dbReference type="GO" id="GO:0000976">
    <property type="term" value="F:transcription cis-regulatory region binding"/>
    <property type="evidence" value="ECO:0007669"/>
    <property type="project" value="TreeGrafter"/>
</dbReference>
<evidence type="ECO:0000256" key="6">
    <source>
        <dbReference type="PROSITE-ProRule" id="PRU00169"/>
    </source>
</evidence>
<dbReference type="HOGENOM" id="CLU_000445_69_17_2"/>
<dbReference type="PANTHER" id="PTHR48111:SF1">
    <property type="entry name" value="TWO-COMPONENT RESPONSE REGULATOR ORR33"/>
    <property type="match status" value="1"/>
</dbReference>
<dbReference type="GeneID" id="24893960"/>
<dbReference type="EMBL" id="CP009518">
    <property type="protein sequence ID" value="AKB85463.1"/>
    <property type="molecule type" value="Genomic_DNA"/>
</dbReference>
<dbReference type="GO" id="GO:0005829">
    <property type="term" value="C:cytosol"/>
    <property type="evidence" value="ECO:0007669"/>
    <property type="project" value="TreeGrafter"/>
</dbReference>